<evidence type="ECO:0000313" key="2">
    <source>
        <dbReference type="EMBL" id="MBH9552661.1"/>
    </source>
</evidence>
<proteinExistence type="predicted"/>
<organism evidence="2 3">
    <name type="scientific">Inhella gelatinilytica</name>
    <dbReference type="NCBI Taxonomy" id="2795030"/>
    <lineage>
        <taxon>Bacteria</taxon>
        <taxon>Pseudomonadati</taxon>
        <taxon>Pseudomonadota</taxon>
        <taxon>Betaproteobacteria</taxon>
        <taxon>Burkholderiales</taxon>
        <taxon>Sphaerotilaceae</taxon>
        <taxon>Inhella</taxon>
    </lineage>
</organism>
<dbReference type="PANTHER" id="PTHR35369">
    <property type="entry name" value="BLR3025 PROTEIN-RELATED"/>
    <property type="match status" value="1"/>
</dbReference>
<gene>
    <name evidence="2" type="ORF">I7X43_07320</name>
</gene>
<dbReference type="PANTHER" id="PTHR35369:SF2">
    <property type="entry name" value="BLR3025 PROTEIN"/>
    <property type="match status" value="1"/>
</dbReference>
<evidence type="ECO:0000256" key="1">
    <source>
        <dbReference type="ARBA" id="ARBA00022763"/>
    </source>
</evidence>
<protein>
    <submittedName>
        <fullName evidence="2">DNA polymerase Y family protein</fullName>
    </submittedName>
</protein>
<keyword evidence="3" id="KW-1185">Reference proteome</keyword>
<comment type="caution">
    <text evidence="2">The sequence shown here is derived from an EMBL/GenBank/DDBJ whole genome shotgun (WGS) entry which is preliminary data.</text>
</comment>
<dbReference type="AlphaFoldDB" id="A0A931IZI2"/>
<keyword evidence="1" id="KW-0227">DNA damage</keyword>
<sequence length="401" mass="44482">MELGASLRLFGGLKALHTRVQGQARADFEVQTLAWAPTRLGALALARGGLVNGITRALPPLLDRLPLRVLDAAQPHQPMLERLGCRHLGQVRALPRKALAQRFGPELLDALDQAYDPAVDAQQPQTWEVVPETFSAQIELPWRVEQAQALLAHAQPLLRQMEAWLAARQMGVLRFSLAWQHDALRPRSSGTGGGITVATAEPTRHLPHLQTLLAERLMQTPLAAPVDGLRLQADEVQALAEASNALFPELEEDRAHEPLHQLLERLGARLGAQCVREPLLRADHRPECMQHWQPCGPRPQAPVPLDDGAAYPPSAQPSWLIDPPLRLVVRQDQPQYQGPLRLLAGPQRLATGWWSSATAPEAAAARRDYYLAHSPRAGLLWIYLDRRTLYAPQWYLQGVFA</sequence>
<accession>A0A931IZI2</accession>
<reference evidence="2" key="1">
    <citation type="submission" date="2020-12" db="EMBL/GenBank/DDBJ databases">
        <title>The genome sequence of Inhella sp. 4Y17.</title>
        <authorList>
            <person name="Liu Y."/>
        </authorList>
    </citation>
    <scope>NUCLEOTIDE SEQUENCE</scope>
    <source>
        <strain evidence="2">4Y10</strain>
    </source>
</reference>
<dbReference type="Proteomes" id="UP000620139">
    <property type="component" value="Unassembled WGS sequence"/>
</dbReference>
<dbReference type="InterPro" id="IPR050356">
    <property type="entry name" value="SulA_CellDiv_inhibitor"/>
</dbReference>
<dbReference type="InterPro" id="IPR043502">
    <property type="entry name" value="DNA/RNA_pol_sf"/>
</dbReference>
<dbReference type="EMBL" id="JAEDAL010000002">
    <property type="protein sequence ID" value="MBH9552661.1"/>
    <property type="molecule type" value="Genomic_DNA"/>
</dbReference>
<dbReference type="SUPFAM" id="SSF56672">
    <property type="entry name" value="DNA/RNA polymerases"/>
    <property type="match status" value="1"/>
</dbReference>
<dbReference type="GO" id="GO:0006281">
    <property type="term" value="P:DNA repair"/>
    <property type="evidence" value="ECO:0007669"/>
    <property type="project" value="TreeGrafter"/>
</dbReference>
<evidence type="ECO:0000313" key="3">
    <source>
        <dbReference type="Proteomes" id="UP000620139"/>
    </source>
</evidence>
<name>A0A931IZI2_9BURK</name>